<evidence type="ECO:0000259" key="1">
    <source>
        <dbReference type="Pfam" id="PF13175"/>
    </source>
</evidence>
<gene>
    <name evidence="2" type="ORF">GCM10011514_37780</name>
</gene>
<keyword evidence="3" id="KW-1185">Reference proteome</keyword>
<evidence type="ECO:0000313" key="3">
    <source>
        <dbReference type="Proteomes" id="UP000609064"/>
    </source>
</evidence>
<reference evidence="2" key="1">
    <citation type="journal article" date="2014" name="Int. J. Syst. Evol. Microbiol.">
        <title>Complete genome sequence of Corynebacterium casei LMG S-19264T (=DSM 44701T), isolated from a smear-ripened cheese.</title>
        <authorList>
            <consortium name="US DOE Joint Genome Institute (JGI-PGF)"/>
            <person name="Walter F."/>
            <person name="Albersmeier A."/>
            <person name="Kalinowski J."/>
            <person name="Ruckert C."/>
        </authorList>
    </citation>
    <scope>NUCLEOTIDE SEQUENCE</scope>
    <source>
        <strain evidence="2">CGMCC 1.15958</strain>
    </source>
</reference>
<dbReference type="PANTHER" id="PTHR43581:SF2">
    <property type="entry name" value="EXCINUCLEASE ATPASE SUBUNIT"/>
    <property type="match status" value="1"/>
</dbReference>
<dbReference type="AlphaFoldDB" id="A0A916Z049"/>
<dbReference type="EMBL" id="BMKK01000008">
    <property type="protein sequence ID" value="GGD70157.1"/>
    <property type="molecule type" value="Genomic_DNA"/>
</dbReference>
<dbReference type="InterPro" id="IPR041685">
    <property type="entry name" value="AAA_GajA/Old/RecF-like"/>
</dbReference>
<organism evidence="2 3">
    <name type="scientific">Emticicia aquatilis</name>
    <dbReference type="NCBI Taxonomy" id="1537369"/>
    <lineage>
        <taxon>Bacteria</taxon>
        <taxon>Pseudomonadati</taxon>
        <taxon>Bacteroidota</taxon>
        <taxon>Cytophagia</taxon>
        <taxon>Cytophagales</taxon>
        <taxon>Leadbetterellaceae</taxon>
        <taxon>Emticicia</taxon>
    </lineage>
</organism>
<accession>A0A916Z049</accession>
<name>A0A916Z049_9BACT</name>
<reference evidence="2" key="2">
    <citation type="submission" date="2020-09" db="EMBL/GenBank/DDBJ databases">
        <authorList>
            <person name="Sun Q."/>
            <person name="Zhou Y."/>
        </authorList>
    </citation>
    <scope>NUCLEOTIDE SEQUENCE</scope>
    <source>
        <strain evidence="2">CGMCC 1.15958</strain>
    </source>
</reference>
<proteinExistence type="predicted"/>
<protein>
    <recommendedName>
        <fullName evidence="1">Endonuclease GajA/Old nuclease/RecF-like AAA domain-containing protein</fullName>
    </recommendedName>
</protein>
<dbReference type="GO" id="GO:0005524">
    <property type="term" value="F:ATP binding"/>
    <property type="evidence" value="ECO:0007669"/>
    <property type="project" value="InterPro"/>
</dbReference>
<sequence>MKIRSLTLKNIGVFEDETISFPEKQDKDMAEIHILTGQNGTGKTTILQALASGMLYTEPFNSDIWYNQDGLSKNNFEYIFFKKLLPYKSTATIKCADINGEIFIIKTDRNIGKSNHGFPSIYQSNPEKTLEENKILYSEYRQSNGLTFTAFAYSGYRFIEHQENISIKEKENYNPLENALEFNKKNNANDYSLNEWLANKMAQRNSAFFEGNTTEVEKYSRGIETLKQIIEQIIEIPIDFKFKNEKLKVVAVKQGQELDFDLLPDGLRSIISWLGDLIMRMDALKWKDDLPIFEREFILFLDEIEVHLHPSWQRKILPVVQKLFKNAQIFITTHSPFIVNSVDGAYIYELKLDADGHCKSEKPTISSTSMPIDEVLNEIYDIEPTQMYGQTVEHEIEDFQTELEKAYKKDKDFDKKELLNRARKLALKSPDLRNNVQFELRQLSKNLAEDFTI</sequence>
<dbReference type="Proteomes" id="UP000609064">
    <property type="component" value="Unassembled WGS sequence"/>
</dbReference>
<dbReference type="RefSeq" id="WP_188768276.1">
    <property type="nucleotide sequence ID" value="NZ_BMKK01000008.1"/>
</dbReference>
<dbReference type="InterPro" id="IPR027417">
    <property type="entry name" value="P-loop_NTPase"/>
</dbReference>
<comment type="caution">
    <text evidence="2">The sequence shown here is derived from an EMBL/GenBank/DDBJ whole genome shotgun (WGS) entry which is preliminary data.</text>
</comment>
<dbReference type="GO" id="GO:0016887">
    <property type="term" value="F:ATP hydrolysis activity"/>
    <property type="evidence" value="ECO:0007669"/>
    <property type="project" value="InterPro"/>
</dbReference>
<dbReference type="SUPFAM" id="SSF52540">
    <property type="entry name" value="P-loop containing nucleoside triphosphate hydrolases"/>
    <property type="match status" value="1"/>
</dbReference>
<feature type="domain" description="Endonuclease GajA/Old nuclease/RecF-like AAA" evidence="1">
    <location>
        <begin position="1"/>
        <end position="339"/>
    </location>
</feature>
<evidence type="ECO:0000313" key="2">
    <source>
        <dbReference type="EMBL" id="GGD70157.1"/>
    </source>
</evidence>
<dbReference type="InterPro" id="IPR051396">
    <property type="entry name" value="Bact_Antivir_Def_Nuclease"/>
</dbReference>
<dbReference type="Gene3D" id="3.40.50.300">
    <property type="entry name" value="P-loop containing nucleotide triphosphate hydrolases"/>
    <property type="match status" value="1"/>
</dbReference>
<dbReference type="Pfam" id="PF13175">
    <property type="entry name" value="AAA_15"/>
    <property type="match status" value="1"/>
</dbReference>
<dbReference type="PANTHER" id="PTHR43581">
    <property type="entry name" value="ATP/GTP PHOSPHATASE"/>
    <property type="match status" value="1"/>
</dbReference>